<evidence type="ECO:0000256" key="1">
    <source>
        <dbReference type="SAM" id="MobiDB-lite"/>
    </source>
</evidence>
<reference evidence="2" key="1">
    <citation type="submission" date="2012-02" db="EMBL/GenBank/DDBJ databases">
        <title>Whole genome shotgun sequence of Gordonia otitidis NBRC 100426.</title>
        <authorList>
            <person name="Yoshida I."/>
            <person name="Hosoyama A."/>
            <person name="Tsuchikane K."/>
            <person name="Katsumata H."/>
            <person name="Yamazaki S."/>
            <person name="Fujita N."/>
        </authorList>
    </citation>
    <scope>NUCLEOTIDE SEQUENCE [LARGE SCALE GENOMIC DNA]</scope>
    <source>
        <strain evidence="2">NBRC 100426</strain>
    </source>
</reference>
<dbReference type="RefSeq" id="WP_007237418.1">
    <property type="nucleotide sequence ID" value="NZ_BAFB01000046.1"/>
</dbReference>
<dbReference type="OrthoDB" id="3578910at2"/>
<dbReference type="Proteomes" id="UP000005038">
    <property type="component" value="Unassembled WGS sequence"/>
</dbReference>
<sequence length="68" mass="7683">MTFLLAIVGLVAIGFLLWRAFGPQLSERRDSMGARTSRSRAHRPVGPDDDADFLRDLDRRTRGPNDEL</sequence>
<dbReference type="AlphaFoldDB" id="H5TI51"/>
<organism evidence="2 3">
    <name type="scientific">Gordonia otitidis (strain DSM 44809 / CCUG 52243 / JCM 12355 / NBRC 100426 / IFM 10032)</name>
    <dbReference type="NCBI Taxonomy" id="1108044"/>
    <lineage>
        <taxon>Bacteria</taxon>
        <taxon>Bacillati</taxon>
        <taxon>Actinomycetota</taxon>
        <taxon>Actinomycetes</taxon>
        <taxon>Mycobacteriales</taxon>
        <taxon>Gordoniaceae</taxon>
        <taxon>Gordonia</taxon>
    </lineage>
</organism>
<dbReference type="EMBL" id="BAFB01000046">
    <property type="protein sequence ID" value="GAB33159.1"/>
    <property type="molecule type" value="Genomic_DNA"/>
</dbReference>
<comment type="caution">
    <text evidence="2">The sequence shown here is derived from an EMBL/GenBank/DDBJ whole genome shotgun (WGS) entry which is preliminary data.</text>
</comment>
<feature type="region of interest" description="Disordered" evidence="1">
    <location>
        <begin position="28"/>
        <end position="68"/>
    </location>
</feature>
<dbReference type="STRING" id="1108044.GOOTI_046_00330"/>
<keyword evidence="3" id="KW-1185">Reference proteome</keyword>
<proteinExistence type="predicted"/>
<gene>
    <name evidence="2" type="ORF">GOOTI_046_00330</name>
</gene>
<evidence type="ECO:0000313" key="2">
    <source>
        <dbReference type="EMBL" id="GAB33159.1"/>
    </source>
</evidence>
<accession>H5TI51</accession>
<feature type="compositionally biased region" description="Basic and acidic residues" evidence="1">
    <location>
        <begin position="52"/>
        <end position="68"/>
    </location>
</feature>
<name>H5TI51_GORO1</name>
<protein>
    <submittedName>
        <fullName evidence="2">Uncharacterized protein</fullName>
    </submittedName>
</protein>
<evidence type="ECO:0000313" key="3">
    <source>
        <dbReference type="Proteomes" id="UP000005038"/>
    </source>
</evidence>